<feature type="domain" description="RagB/SusD" evidence="6">
    <location>
        <begin position="342"/>
        <end position="417"/>
    </location>
</feature>
<evidence type="ECO:0000259" key="6">
    <source>
        <dbReference type="Pfam" id="PF07980"/>
    </source>
</evidence>
<keyword evidence="5" id="KW-0998">Cell outer membrane</keyword>
<keyword evidence="4" id="KW-0472">Membrane</keyword>
<feature type="domain" description="SusD-like N-terminal" evidence="7">
    <location>
        <begin position="26"/>
        <end position="228"/>
    </location>
</feature>
<evidence type="ECO:0000256" key="3">
    <source>
        <dbReference type="ARBA" id="ARBA00022729"/>
    </source>
</evidence>
<dbReference type="PROSITE" id="PS51257">
    <property type="entry name" value="PROKAR_LIPOPROTEIN"/>
    <property type="match status" value="1"/>
</dbReference>
<evidence type="ECO:0000256" key="4">
    <source>
        <dbReference type="ARBA" id="ARBA00023136"/>
    </source>
</evidence>
<dbReference type="Pfam" id="PF07980">
    <property type="entry name" value="SusD_RagB"/>
    <property type="match status" value="1"/>
</dbReference>
<dbReference type="Proteomes" id="UP001501772">
    <property type="component" value="Unassembled WGS sequence"/>
</dbReference>
<protein>
    <submittedName>
        <fullName evidence="8">RagB/SusD family nutrient uptake outer membrane protein</fullName>
    </submittedName>
</protein>
<keyword evidence="3" id="KW-0732">Signal</keyword>
<reference evidence="9" key="1">
    <citation type="journal article" date="2019" name="Int. J. Syst. Evol. Microbiol.">
        <title>The Global Catalogue of Microorganisms (GCM) 10K type strain sequencing project: providing services to taxonomists for standard genome sequencing and annotation.</title>
        <authorList>
            <consortium name="The Broad Institute Genomics Platform"/>
            <consortium name="The Broad Institute Genome Sequencing Center for Infectious Disease"/>
            <person name="Wu L."/>
            <person name="Ma J."/>
        </authorList>
    </citation>
    <scope>NUCLEOTIDE SEQUENCE [LARGE SCALE GENOMIC DNA]</scope>
    <source>
        <strain evidence="9">JCM 17626</strain>
    </source>
</reference>
<accession>A0ABP8B1X5</accession>
<evidence type="ECO:0000256" key="1">
    <source>
        <dbReference type="ARBA" id="ARBA00004442"/>
    </source>
</evidence>
<dbReference type="EMBL" id="BAABBY010000001">
    <property type="protein sequence ID" value="GAA4196164.1"/>
    <property type="molecule type" value="Genomic_DNA"/>
</dbReference>
<comment type="similarity">
    <text evidence="2">Belongs to the SusD family.</text>
</comment>
<dbReference type="InterPro" id="IPR033985">
    <property type="entry name" value="SusD-like_N"/>
</dbReference>
<evidence type="ECO:0000256" key="2">
    <source>
        <dbReference type="ARBA" id="ARBA00006275"/>
    </source>
</evidence>
<dbReference type="Gene3D" id="1.25.40.390">
    <property type="match status" value="1"/>
</dbReference>
<sequence>MKTKISMNVLMAVAIFTAIVFTGCKKYLEVKSDAKLVIPKSLSDVQGLLDDANLMNIRISPSFGEASSDDYFLPLASYNAIVLRAQEAYIWKATPYRFQNDWSIAYTAIYNANLSLELLDKIDRTPANASAYGNAKGSALFYRAYYFLMLTNQYGLAYDESSSNNDLGIVLRLTSNFNTPSVRSSVSECYGQVINDATTALSLLPDYPQHVMRPSKGACNALLSRCYLYMHKYDLALKYTLDALKLNNKLMDFNGDTDLLALSSAVPVKKFNKETIWYSELTSNFGTTAAARVRIDSNLYASYAANDLRRAAFFKAAAPYQQFKGNYSASATFYFAGFATDELYLTSAECKAWQNDLTGAMEDLNKLLKTRWKNTVTFVPVSANNRTDALLKIRQERRKELLMRGLRFGDVKRYNKEGANIVLQRIIDKQRFSLPSDSRYYALPLPTDIIELTGMPQN</sequence>
<evidence type="ECO:0000259" key="7">
    <source>
        <dbReference type="Pfam" id="PF14322"/>
    </source>
</evidence>
<gene>
    <name evidence="8" type="ORF">GCM10022289_01450</name>
</gene>
<dbReference type="InterPro" id="IPR012944">
    <property type="entry name" value="SusD_RagB_dom"/>
</dbReference>
<comment type="caution">
    <text evidence="8">The sequence shown here is derived from an EMBL/GenBank/DDBJ whole genome shotgun (WGS) entry which is preliminary data.</text>
</comment>
<evidence type="ECO:0000313" key="9">
    <source>
        <dbReference type="Proteomes" id="UP001501772"/>
    </source>
</evidence>
<evidence type="ECO:0000256" key="5">
    <source>
        <dbReference type="ARBA" id="ARBA00023237"/>
    </source>
</evidence>
<dbReference type="Pfam" id="PF14322">
    <property type="entry name" value="SusD-like_3"/>
    <property type="match status" value="1"/>
</dbReference>
<dbReference type="SUPFAM" id="SSF48452">
    <property type="entry name" value="TPR-like"/>
    <property type="match status" value="1"/>
</dbReference>
<dbReference type="RefSeq" id="WP_344848391.1">
    <property type="nucleotide sequence ID" value="NZ_BAABBY010000001.1"/>
</dbReference>
<evidence type="ECO:0000313" key="8">
    <source>
        <dbReference type="EMBL" id="GAA4196164.1"/>
    </source>
</evidence>
<name>A0ABP8B1X5_9SPHI</name>
<comment type="subcellular location">
    <subcellularLocation>
        <location evidence="1">Cell outer membrane</location>
    </subcellularLocation>
</comment>
<proteinExistence type="inferred from homology"/>
<organism evidence="8 9">
    <name type="scientific">Pedobacter jeongneungensis</name>
    <dbReference type="NCBI Taxonomy" id="947309"/>
    <lineage>
        <taxon>Bacteria</taxon>
        <taxon>Pseudomonadati</taxon>
        <taxon>Bacteroidota</taxon>
        <taxon>Sphingobacteriia</taxon>
        <taxon>Sphingobacteriales</taxon>
        <taxon>Sphingobacteriaceae</taxon>
        <taxon>Pedobacter</taxon>
    </lineage>
</organism>
<keyword evidence="9" id="KW-1185">Reference proteome</keyword>
<dbReference type="InterPro" id="IPR011990">
    <property type="entry name" value="TPR-like_helical_dom_sf"/>
</dbReference>